<gene>
    <name evidence="1" type="ORF">ATI53_1010106</name>
</gene>
<dbReference type="Proteomes" id="UP000249165">
    <property type="component" value="Unassembled WGS sequence"/>
</dbReference>
<dbReference type="RefSeq" id="WP_009502760.1">
    <property type="nucleotide sequence ID" value="NZ_LIGK01000009.1"/>
</dbReference>
<proteinExistence type="predicted"/>
<name>A0A327YE10_9RHOB</name>
<sequence length="137" mass="15063">MSRVLTLTLTSHRGRDYPVELFTPDTAFTDSGAVYLYLRMPQGRSLRAHVLYVGDAALLAQQIGVDRRPGGIWDQAEAMGFDTIGALALARPEDRKLIAREFIHSWNPPCNDGHGALSGLVGLATPMPELRMGGFRR</sequence>
<evidence type="ECO:0000313" key="1">
    <source>
        <dbReference type="EMBL" id="RAK19064.1"/>
    </source>
</evidence>
<accession>A0A327YE10</accession>
<dbReference type="EMBL" id="QLMG01000010">
    <property type="protein sequence ID" value="RAK19064.1"/>
    <property type="molecule type" value="Genomic_DNA"/>
</dbReference>
<dbReference type="AlphaFoldDB" id="A0A327YE10"/>
<protein>
    <submittedName>
        <fullName evidence="1">Uncharacterized protein</fullName>
    </submittedName>
</protein>
<evidence type="ECO:0000313" key="2">
    <source>
        <dbReference type="Proteomes" id="UP000249165"/>
    </source>
</evidence>
<keyword evidence="2" id="KW-1185">Reference proteome</keyword>
<organism evidence="1 2">
    <name type="scientific">Salipiger aestuarii</name>
    <dbReference type="NCBI Taxonomy" id="568098"/>
    <lineage>
        <taxon>Bacteria</taxon>
        <taxon>Pseudomonadati</taxon>
        <taxon>Pseudomonadota</taxon>
        <taxon>Alphaproteobacteria</taxon>
        <taxon>Rhodobacterales</taxon>
        <taxon>Roseobacteraceae</taxon>
        <taxon>Salipiger</taxon>
    </lineage>
</organism>
<reference evidence="1 2" key="1">
    <citation type="submission" date="2018-06" db="EMBL/GenBank/DDBJ databases">
        <title>Genomic Encyclopedia of Archaeal and Bacterial Type Strains, Phase II (KMG-II): from individual species to whole genera.</title>
        <authorList>
            <person name="Goeker M."/>
        </authorList>
    </citation>
    <scope>NUCLEOTIDE SEQUENCE [LARGE SCALE GENOMIC DNA]</scope>
    <source>
        <strain evidence="1 2">DSM 22011</strain>
    </source>
</reference>
<comment type="caution">
    <text evidence="1">The sequence shown here is derived from an EMBL/GenBank/DDBJ whole genome shotgun (WGS) entry which is preliminary data.</text>
</comment>